<accession>A0A7R8ZUE8</accession>
<evidence type="ECO:0000256" key="12">
    <source>
        <dbReference type="SAM" id="Phobius"/>
    </source>
</evidence>
<feature type="compositionally biased region" description="Polar residues" evidence="11">
    <location>
        <begin position="66"/>
        <end position="80"/>
    </location>
</feature>
<dbReference type="GO" id="GO:0005634">
    <property type="term" value="C:nucleus"/>
    <property type="evidence" value="ECO:0007669"/>
    <property type="project" value="UniProtKB-SubCell"/>
</dbReference>
<keyword evidence="12" id="KW-1133">Transmembrane helix</keyword>
<dbReference type="InterPro" id="IPR013087">
    <property type="entry name" value="Znf_C2H2_type"/>
</dbReference>
<dbReference type="PROSITE" id="PS50157">
    <property type="entry name" value="ZINC_FINGER_C2H2_2"/>
    <property type="match status" value="2"/>
</dbReference>
<keyword evidence="10" id="KW-0539">Nucleus</keyword>
<dbReference type="PANTHER" id="PTHR24394">
    <property type="entry name" value="ZINC FINGER PROTEIN"/>
    <property type="match status" value="1"/>
</dbReference>
<evidence type="ECO:0000256" key="6">
    <source>
        <dbReference type="ARBA" id="ARBA00022833"/>
    </source>
</evidence>
<dbReference type="SMART" id="SM00355">
    <property type="entry name" value="ZnF_C2H2"/>
    <property type="match status" value="3"/>
</dbReference>
<evidence type="ECO:0000256" key="8">
    <source>
        <dbReference type="ARBA" id="ARBA00023125"/>
    </source>
</evidence>
<keyword evidence="3" id="KW-0479">Metal-binding</keyword>
<evidence type="ECO:0000256" key="5">
    <source>
        <dbReference type="ARBA" id="ARBA00022771"/>
    </source>
</evidence>
<feature type="non-terminal residue" evidence="13">
    <location>
        <position position="366"/>
    </location>
</feature>
<keyword evidence="6" id="KW-0862">Zinc</keyword>
<gene>
    <name evidence="13" type="ORF">CTOB1V02_LOCUS9976</name>
</gene>
<evidence type="ECO:0000256" key="3">
    <source>
        <dbReference type="ARBA" id="ARBA00022723"/>
    </source>
</evidence>
<dbReference type="FunFam" id="3.30.160.60:FF:002343">
    <property type="entry name" value="Zinc finger protein 33A"/>
    <property type="match status" value="1"/>
</dbReference>
<feature type="region of interest" description="Disordered" evidence="11">
    <location>
        <begin position="1"/>
        <end position="122"/>
    </location>
</feature>
<dbReference type="InterPro" id="IPR036236">
    <property type="entry name" value="Znf_C2H2_sf"/>
</dbReference>
<comment type="subcellular location">
    <subcellularLocation>
        <location evidence="1">Nucleus</location>
    </subcellularLocation>
</comment>
<evidence type="ECO:0000256" key="1">
    <source>
        <dbReference type="ARBA" id="ARBA00004123"/>
    </source>
</evidence>
<feature type="transmembrane region" description="Helical" evidence="12">
    <location>
        <begin position="283"/>
        <end position="300"/>
    </location>
</feature>
<evidence type="ECO:0000256" key="10">
    <source>
        <dbReference type="ARBA" id="ARBA00023242"/>
    </source>
</evidence>
<dbReference type="Gene3D" id="3.30.160.60">
    <property type="entry name" value="Classic Zinc Finger"/>
    <property type="match status" value="3"/>
</dbReference>
<keyword evidence="12" id="KW-0472">Membrane</keyword>
<dbReference type="Pfam" id="PF00096">
    <property type="entry name" value="zf-C2H2"/>
    <property type="match status" value="2"/>
</dbReference>
<evidence type="ECO:0000256" key="4">
    <source>
        <dbReference type="ARBA" id="ARBA00022737"/>
    </source>
</evidence>
<dbReference type="OrthoDB" id="6236043at2759"/>
<sequence length="366" mass="41182">MNLRLQDGAEPTVDAGGRRPDSSYFKARLPSEGDQQLKCASEVTQWDTHSVVEDKANQSEDGVGSGNASLTSGWEPSGTSAAAGGEGKHSSAHKQALASPPCGKLEMTHRGEQPVESEVSGRSFRRKSHLLRGYDLIHKSEKPFRCVLCKRRFILESNLQRPTWKNNCRINPICVLCAKNHSVTRKSWRIISSGINENPFAGTLSGISSGTKTPNEEEHLPDQSHLCALCEKLFSDLGKLENHLNLRLLMFAKISENTYGDCRQSMHVVDRVVKYRRYLYRRYFLAILYFSIGIVSLIRFQKTIAGQTPFKCAVCGNVFTLERNLHRHEMIHTGEKPFSCEVCGRRFTQKPHLRSHEIIHTGQTPF</sequence>
<dbReference type="PROSITE" id="PS00028">
    <property type="entry name" value="ZINC_FINGER_C2H2_1"/>
    <property type="match status" value="2"/>
</dbReference>
<keyword evidence="4" id="KW-0677">Repeat</keyword>
<comment type="similarity">
    <text evidence="2">Belongs to the krueppel C2H2-type zinc-finger protein family.</text>
</comment>
<evidence type="ECO:0000256" key="7">
    <source>
        <dbReference type="ARBA" id="ARBA00023015"/>
    </source>
</evidence>
<keyword evidence="5" id="KW-0863">Zinc-finger</keyword>
<keyword evidence="12" id="KW-0812">Transmembrane</keyword>
<dbReference type="GO" id="GO:0000981">
    <property type="term" value="F:DNA-binding transcription factor activity, RNA polymerase II-specific"/>
    <property type="evidence" value="ECO:0007669"/>
    <property type="project" value="TreeGrafter"/>
</dbReference>
<dbReference type="GO" id="GO:0008270">
    <property type="term" value="F:zinc ion binding"/>
    <property type="evidence" value="ECO:0007669"/>
    <property type="project" value="UniProtKB-KW"/>
</dbReference>
<evidence type="ECO:0000256" key="11">
    <source>
        <dbReference type="SAM" id="MobiDB-lite"/>
    </source>
</evidence>
<organism evidence="13">
    <name type="scientific">Cyprideis torosa</name>
    <dbReference type="NCBI Taxonomy" id="163714"/>
    <lineage>
        <taxon>Eukaryota</taxon>
        <taxon>Metazoa</taxon>
        <taxon>Ecdysozoa</taxon>
        <taxon>Arthropoda</taxon>
        <taxon>Crustacea</taxon>
        <taxon>Oligostraca</taxon>
        <taxon>Ostracoda</taxon>
        <taxon>Podocopa</taxon>
        <taxon>Podocopida</taxon>
        <taxon>Cytherocopina</taxon>
        <taxon>Cytheroidea</taxon>
        <taxon>Cytherideidae</taxon>
        <taxon>Cyprideis</taxon>
    </lineage>
</organism>
<proteinExistence type="inferred from homology"/>
<keyword evidence="9" id="KW-0804">Transcription</keyword>
<dbReference type="EMBL" id="OB664275">
    <property type="protein sequence ID" value="CAD7232135.1"/>
    <property type="molecule type" value="Genomic_DNA"/>
</dbReference>
<protein>
    <submittedName>
        <fullName evidence="13">Uncharacterized protein</fullName>
    </submittedName>
</protein>
<evidence type="ECO:0000256" key="9">
    <source>
        <dbReference type="ARBA" id="ARBA00023163"/>
    </source>
</evidence>
<dbReference type="AlphaFoldDB" id="A0A7R8ZUE8"/>
<name>A0A7R8ZUE8_9CRUS</name>
<dbReference type="GO" id="GO:0003677">
    <property type="term" value="F:DNA binding"/>
    <property type="evidence" value="ECO:0007669"/>
    <property type="project" value="UniProtKB-KW"/>
</dbReference>
<dbReference type="PANTHER" id="PTHR24394:SF29">
    <property type="entry name" value="MYONEURIN"/>
    <property type="match status" value="1"/>
</dbReference>
<evidence type="ECO:0000256" key="2">
    <source>
        <dbReference type="ARBA" id="ARBA00006991"/>
    </source>
</evidence>
<reference evidence="13" key="1">
    <citation type="submission" date="2020-11" db="EMBL/GenBank/DDBJ databases">
        <authorList>
            <person name="Tran Van P."/>
        </authorList>
    </citation>
    <scope>NUCLEOTIDE SEQUENCE</scope>
</reference>
<keyword evidence="8" id="KW-0238">DNA-binding</keyword>
<dbReference type="SUPFAM" id="SSF57667">
    <property type="entry name" value="beta-beta-alpha zinc fingers"/>
    <property type="match status" value="2"/>
</dbReference>
<keyword evidence="7" id="KW-0805">Transcription regulation</keyword>
<dbReference type="FunFam" id="3.30.160.60:FF:001506">
    <property type="entry name" value="Zinc finger protein"/>
    <property type="match status" value="1"/>
</dbReference>
<evidence type="ECO:0000313" key="13">
    <source>
        <dbReference type="EMBL" id="CAD7232135.1"/>
    </source>
</evidence>